<evidence type="ECO:0000313" key="1">
    <source>
        <dbReference type="EMBL" id="ELU08831.1"/>
    </source>
</evidence>
<reference evidence="2" key="3">
    <citation type="submission" date="2015-06" db="UniProtKB">
        <authorList>
            <consortium name="EnsemblMetazoa"/>
        </authorList>
    </citation>
    <scope>IDENTIFICATION</scope>
</reference>
<gene>
    <name evidence="1" type="ORF">CAPTEDRAFT_200021</name>
</gene>
<evidence type="ECO:0000313" key="2">
    <source>
        <dbReference type="EnsemblMetazoa" id="CapteP200021"/>
    </source>
</evidence>
<dbReference type="EnsemblMetazoa" id="CapteT200021">
    <property type="protein sequence ID" value="CapteP200021"/>
    <property type="gene ID" value="CapteG200021"/>
</dbReference>
<sequence>MQPLETGLKERQLNIQRDPKIFCPGSARAEVISANPEAKVNRIEGFNCGTMPAIYNPKIGLIGGGNLVDGKVPVDSVTIIGIEKHVSVKLYIAMNTWAVFGIL</sequence>
<dbReference type="Proteomes" id="UP000014760">
    <property type="component" value="Unassembled WGS sequence"/>
</dbReference>
<name>R7UZG8_CAPTE</name>
<dbReference type="EMBL" id="KB298723">
    <property type="protein sequence ID" value="ELU08831.1"/>
    <property type="molecule type" value="Genomic_DNA"/>
</dbReference>
<protein>
    <submittedName>
        <fullName evidence="1 2">Uncharacterized protein</fullName>
    </submittedName>
</protein>
<dbReference type="HOGENOM" id="CLU_2266257_0_0_1"/>
<organism evidence="1">
    <name type="scientific">Capitella teleta</name>
    <name type="common">Polychaete worm</name>
    <dbReference type="NCBI Taxonomy" id="283909"/>
    <lineage>
        <taxon>Eukaryota</taxon>
        <taxon>Metazoa</taxon>
        <taxon>Spiralia</taxon>
        <taxon>Lophotrochozoa</taxon>
        <taxon>Annelida</taxon>
        <taxon>Polychaeta</taxon>
        <taxon>Sedentaria</taxon>
        <taxon>Scolecida</taxon>
        <taxon>Capitellidae</taxon>
        <taxon>Capitella</taxon>
    </lineage>
</organism>
<reference evidence="3" key="1">
    <citation type="submission" date="2012-12" db="EMBL/GenBank/DDBJ databases">
        <authorList>
            <person name="Hellsten U."/>
            <person name="Grimwood J."/>
            <person name="Chapman J.A."/>
            <person name="Shapiro H."/>
            <person name="Aerts A."/>
            <person name="Otillar R.P."/>
            <person name="Terry A.Y."/>
            <person name="Boore J.L."/>
            <person name="Simakov O."/>
            <person name="Marletaz F."/>
            <person name="Cho S.-J."/>
            <person name="Edsinger-Gonzales E."/>
            <person name="Havlak P."/>
            <person name="Kuo D.-H."/>
            <person name="Larsson T."/>
            <person name="Lv J."/>
            <person name="Arendt D."/>
            <person name="Savage R."/>
            <person name="Osoegawa K."/>
            <person name="de Jong P."/>
            <person name="Lindberg D.R."/>
            <person name="Seaver E.C."/>
            <person name="Weisblat D.A."/>
            <person name="Putnam N.H."/>
            <person name="Grigoriev I.V."/>
            <person name="Rokhsar D.S."/>
        </authorList>
    </citation>
    <scope>NUCLEOTIDE SEQUENCE</scope>
    <source>
        <strain evidence="3">I ESC-2004</strain>
    </source>
</reference>
<evidence type="ECO:0000313" key="3">
    <source>
        <dbReference type="Proteomes" id="UP000014760"/>
    </source>
</evidence>
<accession>R7UZG8</accession>
<reference evidence="1 3" key="2">
    <citation type="journal article" date="2013" name="Nature">
        <title>Insights into bilaterian evolution from three spiralian genomes.</title>
        <authorList>
            <person name="Simakov O."/>
            <person name="Marletaz F."/>
            <person name="Cho S.J."/>
            <person name="Edsinger-Gonzales E."/>
            <person name="Havlak P."/>
            <person name="Hellsten U."/>
            <person name="Kuo D.H."/>
            <person name="Larsson T."/>
            <person name="Lv J."/>
            <person name="Arendt D."/>
            <person name="Savage R."/>
            <person name="Osoegawa K."/>
            <person name="de Jong P."/>
            <person name="Grimwood J."/>
            <person name="Chapman J.A."/>
            <person name="Shapiro H."/>
            <person name="Aerts A."/>
            <person name="Otillar R.P."/>
            <person name="Terry A.Y."/>
            <person name="Boore J.L."/>
            <person name="Grigoriev I.V."/>
            <person name="Lindberg D.R."/>
            <person name="Seaver E.C."/>
            <person name="Weisblat D.A."/>
            <person name="Putnam N.H."/>
            <person name="Rokhsar D.S."/>
        </authorList>
    </citation>
    <scope>NUCLEOTIDE SEQUENCE</scope>
    <source>
        <strain evidence="1 3">I ESC-2004</strain>
    </source>
</reference>
<keyword evidence="3" id="KW-1185">Reference proteome</keyword>
<proteinExistence type="predicted"/>
<dbReference type="EMBL" id="AMQN01042087">
    <property type="status" value="NOT_ANNOTATED_CDS"/>
    <property type="molecule type" value="Genomic_DNA"/>
</dbReference>
<dbReference type="AlphaFoldDB" id="R7UZG8"/>